<dbReference type="Proteomes" id="UP000011864">
    <property type="component" value="Chromosome"/>
</dbReference>
<evidence type="ECO:0000313" key="2">
    <source>
        <dbReference type="Proteomes" id="UP000011864"/>
    </source>
</evidence>
<protein>
    <submittedName>
        <fullName evidence="1">Uncharacterized protein</fullName>
    </submittedName>
</protein>
<keyword evidence="2" id="KW-1185">Reference proteome</keyword>
<dbReference type="STRING" id="1129794.C427_3679"/>
<gene>
    <name evidence="1" type="ORF">C427_3679</name>
</gene>
<dbReference type="PATRIC" id="fig|1129794.4.peg.3662"/>
<organism evidence="1 2">
    <name type="scientific">Paraglaciecola psychrophila 170</name>
    <dbReference type="NCBI Taxonomy" id="1129794"/>
    <lineage>
        <taxon>Bacteria</taxon>
        <taxon>Pseudomonadati</taxon>
        <taxon>Pseudomonadota</taxon>
        <taxon>Gammaproteobacteria</taxon>
        <taxon>Alteromonadales</taxon>
        <taxon>Alteromonadaceae</taxon>
        <taxon>Paraglaciecola</taxon>
    </lineage>
</organism>
<name>M4S560_9ALTE</name>
<dbReference type="HOGENOM" id="CLU_3255331_0_0_6"/>
<dbReference type="KEGG" id="gps:C427_3679"/>
<reference evidence="1 2" key="1">
    <citation type="journal article" date="2013" name="Genome Announc.">
        <title>Complete Genome Sequence of Glaciecola psychrophila Strain 170T.</title>
        <authorList>
            <person name="Yin J."/>
            <person name="Chen J."/>
            <person name="Liu G."/>
            <person name="Yu Y."/>
            <person name="Song L."/>
            <person name="Wang X."/>
            <person name="Qu X."/>
        </authorList>
    </citation>
    <scope>NUCLEOTIDE SEQUENCE [LARGE SCALE GENOMIC DNA]</scope>
    <source>
        <strain evidence="1 2">170</strain>
    </source>
</reference>
<proteinExistence type="predicted"/>
<dbReference type="AlphaFoldDB" id="M4S560"/>
<sequence>MFFIVNIELLNDFLIHSQITQLCLTEINNLLILFVMHIKEKL</sequence>
<evidence type="ECO:0000313" key="1">
    <source>
        <dbReference type="EMBL" id="AGH45787.1"/>
    </source>
</evidence>
<dbReference type="EMBL" id="CP003837">
    <property type="protein sequence ID" value="AGH45787.1"/>
    <property type="molecule type" value="Genomic_DNA"/>
</dbReference>
<accession>M4S560</accession>